<dbReference type="GO" id="GO:0006144">
    <property type="term" value="P:purine nucleobase metabolic process"/>
    <property type="evidence" value="ECO:0007669"/>
    <property type="project" value="UniProtKB-KW"/>
</dbReference>
<reference evidence="8 9" key="1">
    <citation type="submission" date="2013-10" db="EMBL/GenBank/DDBJ databases">
        <title>Salinisphaera orenii MK-B5 Genome Sequencing.</title>
        <authorList>
            <person name="Lai Q."/>
            <person name="Li C."/>
            <person name="Shao Z."/>
        </authorList>
    </citation>
    <scope>NUCLEOTIDE SEQUENCE [LARGE SCALE GENOMIC DNA]</scope>
    <source>
        <strain evidence="8 9">MK-B5</strain>
    </source>
</reference>
<comment type="caution">
    <text evidence="8">The sequence shown here is derived from an EMBL/GenBank/DDBJ whole genome shotgun (WGS) entry which is preliminary data.</text>
</comment>
<dbReference type="PANTHER" id="PTHR43466:SF1">
    <property type="entry name" value="2-OXO-4-HYDROXY-4-CARBOXY-5-UREIDOIMIDAZOLINE DECARBOXYLASE-RELATED"/>
    <property type="match status" value="1"/>
</dbReference>
<dbReference type="EMBL" id="AYKH01000023">
    <property type="protein sequence ID" value="ROO26292.1"/>
    <property type="molecule type" value="Genomic_DNA"/>
</dbReference>
<dbReference type="GO" id="GO:0000255">
    <property type="term" value="P:allantoin metabolic process"/>
    <property type="evidence" value="ECO:0007669"/>
    <property type="project" value="InterPro"/>
</dbReference>
<dbReference type="Gene3D" id="1.10.3330.10">
    <property type="entry name" value="Oxo-4-hydroxy-4-carboxy-5-ureidoimidazoline decarboxylase"/>
    <property type="match status" value="1"/>
</dbReference>
<dbReference type="PANTHER" id="PTHR43466">
    <property type="entry name" value="2-OXO-4-HYDROXY-4-CARBOXY-5-UREIDOIMIDAZOLINE DECARBOXYLASE-RELATED"/>
    <property type="match status" value="1"/>
</dbReference>
<accession>A0A423PL84</accession>
<dbReference type="NCBIfam" id="TIGR03164">
    <property type="entry name" value="UHCUDC"/>
    <property type="match status" value="1"/>
</dbReference>
<sequence>MTQPTSGAIPAPSTMDEACFVAHFGAIYEHSPWVARCTWQRGLGREHDAVDALAGALAAEVEAADTEAQLRLIRAHPDLGGRAGLAGELTPESAREQAGAGLDACTPAEYDRLQSLNTAYTETFGFPFVVAVKGLTREDILQAMAQRLENTPEVERRRALDEIHRIARFRLEALAGPAFPLDQPA</sequence>
<evidence type="ECO:0000313" key="8">
    <source>
        <dbReference type="EMBL" id="ROO26292.1"/>
    </source>
</evidence>
<keyword evidence="5" id="KW-0210">Decarboxylase</keyword>
<dbReference type="Proteomes" id="UP000283993">
    <property type="component" value="Unassembled WGS sequence"/>
</dbReference>
<dbReference type="EC" id="4.1.1.97" evidence="3"/>
<protein>
    <recommendedName>
        <fullName evidence="3">2-oxo-4-hydroxy-4-carboxy-5-ureidoimidazoline decarboxylase</fullName>
        <ecNumber evidence="3">4.1.1.97</ecNumber>
    </recommendedName>
</protein>
<dbReference type="RefSeq" id="WP_123631540.1">
    <property type="nucleotide sequence ID" value="NZ_AYKH01000023.1"/>
</dbReference>
<evidence type="ECO:0000256" key="3">
    <source>
        <dbReference type="ARBA" id="ARBA00012257"/>
    </source>
</evidence>
<evidence type="ECO:0000256" key="4">
    <source>
        <dbReference type="ARBA" id="ARBA00022631"/>
    </source>
</evidence>
<dbReference type="GO" id="GO:0019628">
    <property type="term" value="P:urate catabolic process"/>
    <property type="evidence" value="ECO:0007669"/>
    <property type="project" value="UniProtKB-UniPathway"/>
</dbReference>
<evidence type="ECO:0000256" key="2">
    <source>
        <dbReference type="ARBA" id="ARBA00004754"/>
    </source>
</evidence>
<dbReference type="InterPro" id="IPR018020">
    <property type="entry name" value="OHCU_decarboxylase"/>
</dbReference>
<dbReference type="UniPathway" id="UPA00394">
    <property type="reaction ID" value="UER00652"/>
</dbReference>
<proteinExistence type="predicted"/>
<dbReference type="Pfam" id="PF09349">
    <property type="entry name" value="OHCU_decarbox"/>
    <property type="match status" value="1"/>
</dbReference>
<dbReference type="GO" id="GO:0051997">
    <property type="term" value="F:2-oxo-4-hydroxy-4-carboxy-5-ureidoimidazoline decarboxylase activity"/>
    <property type="evidence" value="ECO:0007669"/>
    <property type="project" value="UniProtKB-EC"/>
</dbReference>
<evidence type="ECO:0000313" key="9">
    <source>
        <dbReference type="Proteomes" id="UP000283993"/>
    </source>
</evidence>
<evidence type="ECO:0000256" key="5">
    <source>
        <dbReference type="ARBA" id="ARBA00022793"/>
    </source>
</evidence>
<organism evidence="8 9">
    <name type="scientific">Salinisphaera orenii MK-B5</name>
    <dbReference type="NCBI Taxonomy" id="856730"/>
    <lineage>
        <taxon>Bacteria</taxon>
        <taxon>Pseudomonadati</taxon>
        <taxon>Pseudomonadota</taxon>
        <taxon>Gammaproteobacteria</taxon>
        <taxon>Salinisphaerales</taxon>
        <taxon>Salinisphaeraceae</taxon>
        <taxon>Salinisphaera</taxon>
    </lineage>
</organism>
<comment type="catalytic activity">
    <reaction evidence="1">
        <text>5-hydroxy-2-oxo-4-ureido-2,5-dihydro-1H-imidazole-5-carboxylate + H(+) = (S)-allantoin + CO2</text>
        <dbReference type="Rhea" id="RHEA:26301"/>
        <dbReference type="ChEBI" id="CHEBI:15378"/>
        <dbReference type="ChEBI" id="CHEBI:15678"/>
        <dbReference type="ChEBI" id="CHEBI:16526"/>
        <dbReference type="ChEBI" id="CHEBI:58639"/>
        <dbReference type="EC" id="4.1.1.97"/>
    </reaction>
</comment>
<evidence type="ECO:0000256" key="1">
    <source>
        <dbReference type="ARBA" id="ARBA00001163"/>
    </source>
</evidence>
<gene>
    <name evidence="8" type="ORF">SAOR_11415</name>
</gene>
<feature type="domain" description="Oxo-4-hydroxy-4-carboxy-5-ureidoimidazoline decarboxylase" evidence="7">
    <location>
        <begin position="14"/>
        <end position="172"/>
    </location>
</feature>
<keyword evidence="6" id="KW-0456">Lyase</keyword>
<evidence type="ECO:0000259" key="7">
    <source>
        <dbReference type="Pfam" id="PF09349"/>
    </source>
</evidence>
<dbReference type="AlphaFoldDB" id="A0A423PL84"/>
<dbReference type="InterPro" id="IPR036778">
    <property type="entry name" value="OHCU_decarboxylase_sf"/>
</dbReference>
<keyword evidence="9" id="KW-1185">Reference proteome</keyword>
<evidence type="ECO:0000256" key="6">
    <source>
        <dbReference type="ARBA" id="ARBA00023239"/>
    </source>
</evidence>
<dbReference type="InterPro" id="IPR017580">
    <property type="entry name" value="OHCU_decarboxylase-1"/>
</dbReference>
<name>A0A423PL84_9GAMM</name>
<dbReference type="SUPFAM" id="SSF158694">
    <property type="entry name" value="UraD-Like"/>
    <property type="match status" value="1"/>
</dbReference>
<keyword evidence="4" id="KW-0659">Purine metabolism</keyword>
<comment type="pathway">
    <text evidence="2">Purine metabolism; urate degradation; (S)-allantoin from urate: step 3/3.</text>
</comment>